<dbReference type="AlphaFoldDB" id="A0A1A6AAJ8"/>
<accession>A0A1A6AAJ8</accession>
<evidence type="ECO:0000256" key="1">
    <source>
        <dbReference type="SAM" id="MobiDB-lite"/>
    </source>
</evidence>
<feature type="domain" description="Integrase zinc-binding" evidence="2">
    <location>
        <begin position="171"/>
        <end position="223"/>
    </location>
</feature>
<dbReference type="Pfam" id="PF17921">
    <property type="entry name" value="Integrase_H2C2"/>
    <property type="match status" value="1"/>
</dbReference>
<evidence type="ECO:0000313" key="5">
    <source>
        <dbReference type="Proteomes" id="UP000078595"/>
    </source>
</evidence>
<evidence type="ECO:0000313" key="4">
    <source>
        <dbReference type="EMBL" id="WWC60500.1"/>
    </source>
</evidence>
<dbReference type="EMBL" id="CP144532">
    <property type="protein sequence ID" value="WWC60500.1"/>
    <property type="molecule type" value="Genomic_DNA"/>
</dbReference>
<feature type="region of interest" description="Disordered" evidence="1">
    <location>
        <begin position="27"/>
        <end position="62"/>
    </location>
</feature>
<dbReference type="EMBL" id="KI894029">
    <property type="protein sequence ID" value="OBR87070.1"/>
    <property type="molecule type" value="Genomic_DNA"/>
</dbReference>
<name>A0A1A6AAJ8_9TREE</name>
<evidence type="ECO:0000313" key="3">
    <source>
        <dbReference type="EMBL" id="OBR87070.1"/>
    </source>
</evidence>
<protein>
    <recommendedName>
        <fullName evidence="2">Integrase zinc-binding domain-containing protein</fullName>
    </recommendedName>
</protein>
<feature type="compositionally biased region" description="Polar residues" evidence="1">
    <location>
        <begin position="370"/>
        <end position="391"/>
    </location>
</feature>
<feature type="region of interest" description="Disordered" evidence="1">
    <location>
        <begin position="353"/>
        <end position="415"/>
    </location>
</feature>
<reference evidence="4" key="2">
    <citation type="submission" date="2013-07" db="EMBL/GenBank/DDBJ databases">
        <authorList>
            <consortium name="The Broad Institute Genome Sequencing Platform"/>
            <person name="Cuomo C."/>
            <person name="Litvintseva A."/>
            <person name="Chen Y."/>
            <person name="Heitman J."/>
            <person name="Sun S."/>
            <person name="Springer D."/>
            <person name="Dromer F."/>
            <person name="Young S.K."/>
            <person name="Zeng Q."/>
            <person name="Gargeya S."/>
            <person name="Fitzgerald M."/>
            <person name="Abouelleil A."/>
            <person name="Alvarado L."/>
            <person name="Berlin A.M."/>
            <person name="Chapman S.B."/>
            <person name="Dewar J."/>
            <person name="Goldberg J."/>
            <person name="Griggs A."/>
            <person name="Gujja S."/>
            <person name="Hansen M."/>
            <person name="Howarth C."/>
            <person name="Imamovic A."/>
            <person name="Larimer J."/>
            <person name="McCowan C."/>
            <person name="Murphy C."/>
            <person name="Pearson M."/>
            <person name="Priest M."/>
            <person name="Roberts A."/>
            <person name="Saif S."/>
            <person name="Shea T."/>
            <person name="Sykes S."/>
            <person name="Wortman J."/>
            <person name="Nusbaum C."/>
            <person name="Birren B."/>
        </authorList>
    </citation>
    <scope>NUCLEOTIDE SEQUENCE</scope>
    <source>
        <strain evidence="4">CBS 10117</strain>
    </source>
</reference>
<gene>
    <name evidence="3" type="ORF">I303_03093</name>
    <name evidence="4" type="ORF">I303_103073</name>
</gene>
<dbReference type="VEuPathDB" id="FungiDB:I303_03093"/>
<dbReference type="STRING" id="1296121.A0A1A6AAJ8"/>
<keyword evidence="5" id="KW-1185">Reference proteome</keyword>
<dbReference type="Gene3D" id="1.10.340.70">
    <property type="match status" value="1"/>
</dbReference>
<proteinExistence type="predicted"/>
<organism evidence="3">
    <name type="scientific">Kwoniella dejecticola CBS 10117</name>
    <dbReference type="NCBI Taxonomy" id="1296121"/>
    <lineage>
        <taxon>Eukaryota</taxon>
        <taxon>Fungi</taxon>
        <taxon>Dikarya</taxon>
        <taxon>Basidiomycota</taxon>
        <taxon>Agaricomycotina</taxon>
        <taxon>Tremellomycetes</taxon>
        <taxon>Tremellales</taxon>
        <taxon>Cryptococcaceae</taxon>
        <taxon>Kwoniella</taxon>
    </lineage>
</organism>
<reference evidence="3" key="1">
    <citation type="submission" date="2013-07" db="EMBL/GenBank/DDBJ databases">
        <title>The Genome Sequence of Cryptococcus dejecticola CBS10117.</title>
        <authorList>
            <consortium name="The Broad Institute Genome Sequencing Platform"/>
            <person name="Cuomo C."/>
            <person name="Litvintseva A."/>
            <person name="Chen Y."/>
            <person name="Heitman J."/>
            <person name="Sun S."/>
            <person name="Springer D."/>
            <person name="Dromer F."/>
            <person name="Young S.K."/>
            <person name="Zeng Q."/>
            <person name="Gargeya S."/>
            <person name="Fitzgerald M."/>
            <person name="Abouelleil A."/>
            <person name="Alvarado L."/>
            <person name="Berlin A.M."/>
            <person name="Chapman S.B."/>
            <person name="Dewar J."/>
            <person name="Goldberg J."/>
            <person name="Griggs A."/>
            <person name="Gujja S."/>
            <person name="Hansen M."/>
            <person name="Howarth C."/>
            <person name="Imamovic A."/>
            <person name="Larimer J."/>
            <person name="McCowan C."/>
            <person name="Murphy C."/>
            <person name="Pearson M."/>
            <person name="Priest M."/>
            <person name="Roberts A."/>
            <person name="Saif S."/>
            <person name="Shea T."/>
            <person name="Sykes S."/>
            <person name="Wortman J."/>
            <person name="Nusbaum C."/>
            <person name="Birren B."/>
        </authorList>
    </citation>
    <scope>NUCLEOTIDE SEQUENCE [LARGE SCALE GENOMIC DNA]</scope>
    <source>
        <strain evidence="3">CBS 10117</strain>
    </source>
</reference>
<evidence type="ECO:0000259" key="2">
    <source>
        <dbReference type="Pfam" id="PF17921"/>
    </source>
</evidence>
<feature type="compositionally biased region" description="Low complexity" evidence="1">
    <location>
        <begin position="42"/>
        <end position="58"/>
    </location>
</feature>
<sequence>MPAMIVRPPVGPSMPVGTAMGITIPPYSQTHSQYSDEYETKSIPISVSRSSSQSQSPPDGADELWCDQDELLALPKYDELLESTADPLFPSPHKFNLMVQDYLKNLSPKKREKALLTQKMYDAVLSVLQDPKDTSTKTAQFRFWAKKMFQLTSFGGEKIVCHDHKPVAVKEQIYEVLCHCHGQAGHGGRDKTSAQVRRYYSWIPKEIIARFVRDCPFCQSRRTQSSAGFSNMSESQAFLISLQTSDTQLANKRPVTLAQARANAAALGHKPHRRPSIRTVDSYRSRRGSAVSDDGYIHYAVSDDPSAMSMPMPTSMDMGESAIDMSAYDETSNIHPYIEGLYVTESASASMSYEFPGQGHHHYHHQQQQLQSEENGGSTSGPKYSGSNGLSQPPMPRRASSYHEQSTTYLDVKPPCDINSNTMIRRNSESNLPQFPNAHPSHSYSHVGYSNPSSANPELMGGNQFLSVPDPSFGGVYGSLSRTTSSSSLNSLNNEDVLSISDMSMGVDMGMGYFSQRFQMDPASMTSSSAEGNMLYTEAGTINVDTKIDQWRESNQIYPISGSTTPLEGNFTFPLPFNMGSNLEVNFFPDQTDYSSISAPPSTYMLPVPEFNFSTLDPTDEPLHLPDQLYSSTSTNINGIPSATIPHIPSSTSSSASAGMLEVAEADQAAMDAVAAVQRMFDQNNIFALGEAAGMSQDQILEIHDTDPDLLKTLGSPTSGNGNGNGMPMVMVEHQISPRSSERINAEFEAISILALATQASSDNLSSAVGVTQAQAQGDQPVSMTPYQVSEESLKHMEFVLSQAVEDVSNPLPIPAVNPLSLPLPPPTVIIEQPAEGEDALNPIFLFGNTDAALPSFPQIMVQEPKCNIDMGLGQQEIDFSQCQWSDFGLSSIT</sequence>
<dbReference type="GeneID" id="28966792"/>
<dbReference type="KEGG" id="kdj:28966792"/>
<dbReference type="InterPro" id="IPR041588">
    <property type="entry name" value="Integrase_H2C2"/>
</dbReference>
<reference evidence="4" key="3">
    <citation type="submission" date="2024-02" db="EMBL/GenBank/DDBJ databases">
        <title>Comparative genomics of Cryptococcus and Kwoniella reveals pathogenesis evolution and contrasting modes of karyotype evolution via chromosome fusion or intercentromeric recombination.</title>
        <authorList>
            <person name="Coelho M.A."/>
            <person name="David-Palma M."/>
            <person name="Shea T."/>
            <person name="Bowers K."/>
            <person name="McGinley-Smith S."/>
            <person name="Mohammad A.W."/>
            <person name="Gnirke A."/>
            <person name="Yurkov A.M."/>
            <person name="Nowrousian M."/>
            <person name="Sun S."/>
            <person name="Cuomo C.A."/>
            <person name="Heitman J."/>
        </authorList>
    </citation>
    <scope>NUCLEOTIDE SEQUENCE</scope>
    <source>
        <strain evidence="4">CBS 10117</strain>
    </source>
</reference>
<dbReference type="Proteomes" id="UP000078595">
    <property type="component" value="Chromosome 3"/>
</dbReference>
<dbReference type="OrthoDB" id="2499658at2759"/>
<dbReference type="RefSeq" id="XP_018264912.1">
    <property type="nucleotide sequence ID" value="XM_018406418.1"/>
</dbReference>